<proteinExistence type="predicted"/>
<dbReference type="EMBL" id="KN835197">
    <property type="protein sequence ID" value="KIK44110.1"/>
    <property type="molecule type" value="Genomic_DNA"/>
</dbReference>
<accession>A0A0D0A2D5</accession>
<sequence>MRIRTSLQLSYQSRMLSHHRSRQIRRQDDPVRENTVDSNERARHLIKRACDREKD</sequence>
<evidence type="ECO:0000313" key="3">
    <source>
        <dbReference type="Proteomes" id="UP000054485"/>
    </source>
</evidence>
<protein>
    <submittedName>
        <fullName evidence="2">Uncharacterized protein</fullName>
    </submittedName>
</protein>
<dbReference type="Proteomes" id="UP000054485">
    <property type="component" value="Unassembled WGS sequence"/>
</dbReference>
<feature type="compositionally biased region" description="Polar residues" evidence="1">
    <location>
        <begin position="1"/>
        <end position="15"/>
    </location>
</feature>
<evidence type="ECO:0000313" key="2">
    <source>
        <dbReference type="EMBL" id="KIK44110.1"/>
    </source>
</evidence>
<dbReference type="HOGENOM" id="CLU_3033983_0_0_1"/>
<keyword evidence="3" id="KW-1185">Reference proteome</keyword>
<feature type="region of interest" description="Disordered" evidence="1">
    <location>
        <begin position="1"/>
        <end position="55"/>
    </location>
</feature>
<organism evidence="2 3">
    <name type="scientific">Suillus luteus UH-Slu-Lm8-n1</name>
    <dbReference type="NCBI Taxonomy" id="930992"/>
    <lineage>
        <taxon>Eukaryota</taxon>
        <taxon>Fungi</taxon>
        <taxon>Dikarya</taxon>
        <taxon>Basidiomycota</taxon>
        <taxon>Agaricomycotina</taxon>
        <taxon>Agaricomycetes</taxon>
        <taxon>Agaricomycetidae</taxon>
        <taxon>Boletales</taxon>
        <taxon>Suillineae</taxon>
        <taxon>Suillaceae</taxon>
        <taxon>Suillus</taxon>
    </lineage>
</organism>
<reference evidence="3" key="2">
    <citation type="submission" date="2015-01" db="EMBL/GenBank/DDBJ databases">
        <title>Evolutionary Origins and Diversification of the Mycorrhizal Mutualists.</title>
        <authorList>
            <consortium name="DOE Joint Genome Institute"/>
            <consortium name="Mycorrhizal Genomics Consortium"/>
            <person name="Kohler A."/>
            <person name="Kuo A."/>
            <person name="Nagy L.G."/>
            <person name="Floudas D."/>
            <person name="Copeland A."/>
            <person name="Barry K.W."/>
            <person name="Cichocki N."/>
            <person name="Veneault-Fourrey C."/>
            <person name="LaButti K."/>
            <person name="Lindquist E.A."/>
            <person name="Lipzen A."/>
            <person name="Lundell T."/>
            <person name="Morin E."/>
            <person name="Murat C."/>
            <person name="Riley R."/>
            <person name="Ohm R."/>
            <person name="Sun H."/>
            <person name="Tunlid A."/>
            <person name="Henrissat B."/>
            <person name="Grigoriev I.V."/>
            <person name="Hibbett D.S."/>
            <person name="Martin F."/>
        </authorList>
    </citation>
    <scope>NUCLEOTIDE SEQUENCE [LARGE SCALE GENOMIC DNA]</scope>
    <source>
        <strain evidence="3">UH-Slu-Lm8-n1</strain>
    </source>
</reference>
<gene>
    <name evidence="2" type="ORF">CY34DRAFT_803016</name>
</gene>
<reference evidence="2 3" key="1">
    <citation type="submission" date="2014-04" db="EMBL/GenBank/DDBJ databases">
        <authorList>
            <consortium name="DOE Joint Genome Institute"/>
            <person name="Kuo A."/>
            <person name="Ruytinx J."/>
            <person name="Rineau F."/>
            <person name="Colpaert J."/>
            <person name="Kohler A."/>
            <person name="Nagy L.G."/>
            <person name="Floudas D."/>
            <person name="Copeland A."/>
            <person name="Barry K.W."/>
            <person name="Cichocki N."/>
            <person name="Veneault-Fourrey C."/>
            <person name="LaButti K."/>
            <person name="Lindquist E.A."/>
            <person name="Lipzen A."/>
            <person name="Lundell T."/>
            <person name="Morin E."/>
            <person name="Murat C."/>
            <person name="Sun H."/>
            <person name="Tunlid A."/>
            <person name="Henrissat B."/>
            <person name="Grigoriev I.V."/>
            <person name="Hibbett D.S."/>
            <person name="Martin F."/>
            <person name="Nordberg H.P."/>
            <person name="Cantor M.N."/>
            <person name="Hua S.X."/>
        </authorList>
    </citation>
    <scope>NUCLEOTIDE SEQUENCE [LARGE SCALE GENOMIC DNA]</scope>
    <source>
        <strain evidence="2 3">UH-Slu-Lm8-n1</strain>
    </source>
</reference>
<evidence type="ECO:0000256" key="1">
    <source>
        <dbReference type="SAM" id="MobiDB-lite"/>
    </source>
</evidence>
<dbReference type="AlphaFoldDB" id="A0A0D0A2D5"/>
<name>A0A0D0A2D5_9AGAM</name>
<feature type="compositionally biased region" description="Basic and acidic residues" evidence="1">
    <location>
        <begin position="25"/>
        <end position="55"/>
    </location>
</feature>
<dbReference type="InParanoid" id="A0A0D0A2D5"/>